<keyword evidence="3" id="KW-1185">Reference proteome</keyword>
<organism evidence="2 3">
    <name type="scientific">Trichogramma brassicae</name>
    <dbReference type="NCBI Taxonomy" id="86971"/>
    <lineage>
        <taxon>Eukaryota</taxon>
        <taxon>Metazoa</taxon>
        <taxon>Ecdysozoa</taxon>
        <taxon>Arthropoda</taxon>
        <taxon>Hexapoda</taxon>
        <taxon>Insecta</taxon>
        <taxon>Pterygota</taxon>
        <taxon>Neoptera</taxon>
        <taxon>Endopterygota</taxon>
        <taxon>Hymenoptera</taxon>
        <taxon>Apocrita</taxon>
        <taxon>Proctotrupomorpha</taxon>
        <taxon>Chalcidoidea</taxon>
        <taxon>Trichogrammatidae</taxon>
        <taxon>Trichogramma</taxon>
    </lineage>
</organism>
<evidence type="ECO:0000313" key="3">
    <source>
        <dbReference type="Proteomes" id="UP000479190"/>
    </source>
</evidence>
<reference evidence="2 3" key="1">
    <citation type="submission" date="2020-02" db="EMBL/GenBank/DDBJ databases">
        <authorList>
            <person name="Ferguson B K."/>
        </authorList>
    </citation>
    <scope>NUCLEOTIDE SEQUENCE [LARGE SCALE GENOMIC DNA]</scope>
</reference>
<evidence type="ECO:0000256" key="1">
    <source>
        <dbReference type="SAM" id="MobiDB-lite"/>
    </source>
</evidence>
<dbReference type="EMBL" id="CADCXV010000206">
    <property type="protein sequence ID" value="CAB0028844.1"/>
    <property type="molecule type" value="Genomic_DNA"/>
</dbReference>
<sequence length="242" mass="27947">MKVLKNELIELKLMHLSMLPAKPALGHFGKKTDIRLLSALRKKETEIRCQKPSISRSKNNVKKYRRDQKEEDFNLEGLINFSAFSHQHHQITEEPPGQRVDRSRFAGDLNPVNGVGNPERRYRAQTTPPDAPHPPRSCKLLNTENNNTTSQHSTFTRHWAKLRRGSLPIDNEHLAYNYIMMVMGRISDSTSIVNHQSYPCFRYSSPDRLDPRQSCKWNARSLSTECLTAWSAGFPASTWWVY</sequence>
<gene>
    <name evidence="2" type="ORF">TBRA_LOCUS962</name>
</gene>
<feature type="region of interest" description="Disordered" evidence="1">
    <location>
        <begin position="108"/>
        <end position="137"/>
    </location>
</feature>
<accession>A0A6H5HX34</accession>
<dbReference type="AlphaFoldDB" id="A0A6H5HX34"/>
<evidence type="ECO:0000313" key="2">
    <source>
        <dbReference type="EMBL" id="CAB0028844.1"/>
    </source>
</evidence>
<dbReference type="Proteomes" id="UP000479190">
    <property type="component" value="Unassembled WGS sequence"/>
</dbReference>
<protein>
    <submittedName>
        <fullName evidence="2">Uncharacterized protein</fullName>
    </submittedName>
</protein>
<name>A0A6H5HX34_9HYME</name>
<proteinExistence type="predicted"/>